<keyword evidence="3" id="KW-1185">Reference proteome</keyword>
<sequence length="248" mass="27984">MNYDSSESYDDNYEQESQHIDIMALISEVDPSVATKAEFPGPEDGESGETSMCEWGGIPNTLRMNMLDTHNTRRELLALGQFTDNKGVTLPAAAKMNYLEWNCTLEKEAYEFLKSCPTEGYQRPNGNLPAQNFYRGVITEAEPTFRDMNKKTVTEWWKKGRKVNGPGKDLYFLLEHNSTEIKSFTLMGWGSTTQIGCSIAKCDDNWVEACRYYPPGNESDEQMYTPGRACSQCASLGKICHNQKGLCK</sequence>
<comment type="caution">
    <text evidence="2">The sequence shown here is derived from an EMBL/GenBank/DDBJ whole genome shotgun (WGS) entry which is preliminary data.</text>
</comment>
<proteinExistence type="predicted"/>
<dbReference type="SUPFAM" id="SSF55797">
    <property type="entry name" value="PR-1-like"/>
    <property type="match status" value="1"/>
</dbReference>
<evidence type="ECO:0000259" key="1">
    <source>
        <dbReference type="SMART" id="SM00198"/>
    </source>
</evidence>
<name>A0AA36M725_CYLNA</name>
<dbReference type="Proteomes" id="UP001176961">
    <property type="component" value="Unassembled WGS sequence"/>
</dbReference>
<dbReference type="Gene3D" id="3.40.33.10">
    <property type="entry name" value="CAP"/>
    <property type="match status" value="1"/>
</dbReference>
<feature type="domain" description="SCP" evidence="1">
    <location>
        <begin position="61"/>
        <end position="220"/>
    </location>
</feature>
<dbReference type="Pfam" id="PF00188">
    <property type="entry name" value="CAP"/>
    <property type="match status" value="1"/>
</dbReference>
<dbReference type="AlphaFoldDB" id="A0AA36M725"/>
<protein>
    <recommendedName>
        <fullName evidence="1">SCP domain-containing protein</fullName>
    </recommendedName>
</protein>
<dbReference type="InterPro" id="IPR035940">
    <property type="entry name" value="CAP_sf"/>
</dbReference>
<organism evidence="2 3">
    <name type="scientific">Cylicocyclus nassatus</name>
    <name type="common">Nematode worm</name>
    <dbReference type="NCBI Taxonomy" id="53992"/>
    <lineage>
        <taxon>Eukaryota</taxon>
        <taxon>Metazoa</taxon>
        <taxon>Ecdysozoa</taxon>
        <taxon>Nematoda</taxon>
        <taxon>Chromadorea</taxon>
        <taxon>Rhabditida</taxon>
        <taxon>Rhabditina</taxon>
        <taxon>Rhabditomorpha</taxon>
        <taxon>Strongyloidea</taxon>
        <taxon>Strongylidae</taxon>
        <taxon>Cylicocyclus</taxon>
    </lineage>
</organism>
<evidence type="ECO:0000313" key="2">
    <source>
        <dbReference type="EMBL" id="CAJ0601594.1"/>
    </source>
</evidence>
<dbReference type="InterPro" id="IPR014044">
    <property type="entry name" value="CAP_dom"/>
</dbReference>
<dbReference type="PANTHER" id="PTHR10334">
    <property type="entry name" value="CYSTEINE-RICH SECRETORY PROTEIN-RELATED"/>
    <property type="match status" value="1"/>
</dbReference>
<gene>
    <name evidence="2" type="ORF">CYNAS_LOCUS13577</name>
</gene>
<reference evidence="2" key="1">
    <citation type="submission" date="2023-07" db="EMBL/GenBank/DDBJ databases">
        <authorList>
            <consortium name="CYATHOMIX"/>
        </authorList>
    </citation>
    <scope>NUCLEOTIDE SEQUENCE</scope>
    <source>
        <strain evidence="2">N/A</strain>
    </source>
</reference>
<dbReference type="CDD" id="cd05380">
    <property type="entry name" value="CAP_euk"/>
    <property type="match status" value="1"/>
</dbReference>
<dbReference type="InterPro" id="IPR001283">
    <property type="entry name" value="CRISP-related"/>
</dbReference>
<dbReference type="EMBL" id="CATQJL010000305">
    <property type="protein sequence ID" value="CAJ0601594.1"/>
    <property type="molecule type" value="Genomic_DNA"/>
</dbReference>
<accession>A0AA36M725</accession>
<dbReference type="SMART" id="SM00198">
    <property type="entry name" value="SCP"/>
    <property type="match status" value="1"/>
</dbReference>
<evidence type="ECO:0000313" key="3">
    <source>
        <dbReference type="Proteomes" id="UP001176961"/>
    </source>
</evidence>